<dbReference type="CDD" id="cd03139">
    <property type="entry name" value="GATase1_PfpI_2"/>
    <property type="match status" value="1"/>
</dbReference>
<dbReference type="Pfam" id="PF01965">
    <property type="entry name" value="DJ-1_PfpI"/>
    <property type="match status" value="1"/>
</dbReference>
<gene>
    <name evidence="2" type="ORF">PCO31010_00253</name>
</gene>
<evidence type="ECO:0000313" key="3">
    <source>
        <dbReference type="Proteomes" id="UP000343335"/>
    </source>
</evidence>
<dbReference type="Proteomes" id="UP000343335">
    <property type="component" value="Unassembled WGS sequence"/>
</dbReference>
<dbReference type="OrthoDB" id="9803764at2"/>
<organism evidence="2 3">
    <name type="scientific">Pandoraea commovens</name>
    <dbReference type="NCBI Taxonomy" id="2508289"/>
    <lineage>
        <taxon>Bacteria</taxon>
        <taxon>Pseudomonadati</taxon>
        <taxon>Pseudomonadota</taxon>
        <taxon>Betaproteobacteria</taxon>
        <taxon>Burkholderiales</taxon>
        <taxon>Burkholderiaceae</taxon>
        <taxon>Pandoraea</taxon>
    </lineage>
</organism>
<reference evidence="2 3" key="1">
    <citation type="submission" date="2019-08" db="EMBL/GenBank/DDBJ databases">
        <authorList>
            <person name="Peeters C."/>
        </authorList>
    </citation>
    <scope>NUCLEOTIDE SEQUENCE [LARGE SCALE GENOMIC DNA]</scope>
    <source>
        <strain evidence="2 3">LMG 31010</strain>
    </source>
</reference>
<dbReference type="SUPFAM" id="SSF52317">
    <property type="entry name" value="Class I glutamine amidotransferase-like"/>
    <property type="match status" value="1"/>
</dbReference>
<dbReference type="InterPro" id="IPR052158">
    <property type="entry name" value="INH-QAR"/>
</dbReference>
<sequence>MTNAQLRVGVVMFAGMTQLDMTGPLEVLSAVPGWTVDLVASTMSPVLCGRGFAFTPTVDFENAPQYDLLVVPGGPGVDDAMLDPSIVAFVRTQAAHSSYVFGICTGSLLLAAAGCLTGRRASCHWQAVEFLTYFGVIPSRDRMTIDGRFFTSGGVTAGIDMALKVVGELAGVDVAQGIQLLIEYDPEPPFQAGVPETAPAAVVERLKAATTARRERRLQAVLSASKAAGFA</sequence>
<evidence type="ECO:0000259" key="1">
    <source>
        <dbReference type="Pfam" id="PF01965"/>
    </source>
</evidence>
<evidence type="ECO:0000313" key="2">
    <source>
        <dbReference type="EMBL" id="VVD63896.1"/>
    </source>
</evidence>
<proteinExistence type="predicted"/>
<dbReference type="AlphaFoldDB" id="A0A5E4RKN3"/>
<dbReference type="PANTHER" id="PTHR43130:SF2">
    <property type="entry name" value="DJ-1_PFPI DOMAIN-CONTAINING PROTEIN"/>
    <property type="match status" value="1"/>
</dbReference>
<accession>A0A5E4RKN3</accession>
<feature type="domain" description="DJ-1/PfpI" evidence="1">
    <location>
        <begin position="7"/>
        <end position="166"/>
    </location>
</feature>
<dbReference type="EMBL" id="CABPSA010000001">
    <property type="protein sequence ID" value="VVD63896.1"/>
    <property type="molecule type" value="Genomic_DNA"/>
</dbReference>
<dbReference type="InterPro" id="IPR002818">
    <property type="entry name" value="DJ-1/PfpI"/>
</dbReference>
<dbReference type="RefSeq" id="WP_150662636.1">
    <property type="nucleotide sequence ID" value="NZ_CABPSA010000001.1"/>
</dbReference>
<dbReference type="PANTHER" id="PTHR43130">
    <property type="entry name" value="ARAC-FAMILY TRANSCRIPTIONAL REGULATOR"/>
    <property type="match status" value="1"/>
</dbReference>
<dbReference type="Gene3D" id="3.40.50.880">
    <property type="match status" value="1"/>
</dbReference>
<name>A0A5E4RKN3_9BURK</name>
<dbReference type="InterPro" id="IPR029062">
    <property type="entry name" value="Class_I_gatase-like"/>
</dbReference>
<protein>
    <submittedName>
        <fullName evidence="2">Dimethylglycine dehydrogenase</fullName>
    </submittedName>
</protein>
<dbReference type="GO" id="GO:0006355">
    <property type="term" value="P:regulation of DNA-templated transcription"/>
    <property type="evidence" value="ECO:0007669"/>
    <property type="project" value="TreeGrafter"/>
</dbReference>